<reference evidence="3 4" key="1">
    <citation type="submission" date="2019-02" db="EMBL/GenBank/DDBJ databases">
        <title>Deep-cultivation of Planctomycetes and their phenomic and genomic characterization uncovers novel biology.</title>
        <authorList>
            <person name="Wiegand S."/>
            <person name="Jogler M."/>
            <person name="Boedeker C."/>
            <person name="Pinto D."/>
            <person name="Vollmers J."/>
            <person name="Rivas-Marin E."/>
            <person name="Kohn T."/>
            <person name="Peeters S.H."/>
            <person name="Heuer A."/>
            <person name="Rast P."/>
            <person name="Oberbeckmann S."/>
            <person name="Bunk B."/>
            <person name="Jeske O."/>
            <person name="Meyerdierks A."/>
            <person name="Storesund J.E."/>
            <person name="Kallscheuer N."/>
            <person name="Luecker S."/>
            <person name="Lage O.M."/>
            <person name="Pohl T."/>
            <person name="Merkel B.J."/>
            <person name="Hornburger P."/>
            <person name="Mueller R.-W."/>
            <person name="Bruemmer F."/>
            <person name="Labrenz M."/>
            <person name="Spormann A.M."/>
            <person name="Op den Camp H."/>
            <person name="Overmann J."/>
            <person name="Amann R."/>
            <person name="Jetten M.S.M."/>
            <person name="Mascher T."/>
            <person name="Medema M.H."/>
            <person name="Devos D.P."/>
            <person name="Kaster A.-K."/>
            <person name="Ovreas L."/>
            <person name="Rohde M."/>
            <person name="Galperin M.Y."/>
            <person name="Jogler C."/>
        </authorList>
    </citation>
    <scope>NUCLEOTIDE SEQUENCE [LARGE SCALE GENOMIC DNA]</scope>
    <source>
        <strain evidence="3 4">ETA_A8</strain>
    </source>
</reference>
<sequence>MPATASQKIHIHPLSNGLTLVAEEMDWLESAAFAFLLPGGCAHEKPQQAGLAALTSEMLQRGAGERDSRQFVSDLENLGADCSSSVSVTHTSFGGSMPQESLPAVLEMYADLLLRPLLPEDQLEDARLSCLQEVRAVEDDLSQRVMQELRRRYYGDPLGRSSQGRVETLESLQHKDVREFVTERMLPNKGILSIAGKINWPQLRDQVENLFGDWRPGLNEQLIETPGERGYEHIQVESNQTLVGIAIDGISYANDDYFQLRGAIGALSDGMSSRLFTEVREKRGYVYSVYAMCHSLRDRGSVIAFAGTTPEHGQDTFDVTWGELARMYSGIEQAELDRLKGRIKRSLIIQQESSPARAGNIALDWYYLQHVRTKEEIQKLIDGLTCNSINNWLAAHPPKNLTVVSLGPQPLQIPAI</sequence>
<dbReference type="SUPFAM" id="SSF63411">
    <property type="entry name" value="LuxS/MPP-like metallohydrolase"/>
    <property type="match status" value="2"/>
</dbReference>
<evidence type="ECO:0000259" key="2">
    <source>
        <dbReference type="Pfam" id="PF05193"/>
    </source>
</evidence>
<name>A0A517Y4W6_9BACT</name>
<accession>A0A517Y4W6</accession>
<feature type="domain" description="Peptidase M16 C-terminal" evidence="2">
    <location>
        <begin position="172"/>
        <end position="340"/>
    </location>
</feature>
<proteinExistence type="predicted"/>
<dbReference type="Pfam" id="PF00675">
    <property type="entry name" value="Peptidase_M16"/>
    <property type="match status" value="1"/>
</dbReference>
<evidence type="ECO:0000313" key="3">
    <source>
        <dbReference type="EMBL" id="QDU25284.1"/>
    </source>
</evidence>
<dbReference type="AlphaFoldDB" id="A0A517Y4W6"/>
<evidence type="ECO:0000313" key="4">
    <source>
        <dbReference type="Proteomes" id="UP000315017"/>
    </source>
</evidence>
<dbReference type="Gene3D" id="3.30.830.10">
    <property type="entry name" value="Metalloenzyme, LuxS/M16 peptidase-like"/>
    <property type="match status" value="2"/>
</dbReference>
<dbReference type="RefSeq" id="WP_145083981.1">
    <property type="nucleotide sequence ID" value="NZ_CP036274.1"/>
</dbReference>
<evidence type="ECO:0000259" key="1">
    <source>
        <dbReference type="Pfam" id="PF00675"/>
    </source>
</evidence>
<dbReference type="PANTHER" id="PTHR11851:SF219">
    <property type="entry name" value="HYPOTHETICAL ZINC PROTEASE"/>
    <property type="match status" value="1"/>
</dbReference>
<dbReference type="Pfam" id="PF05193">
    <property type="entry name" value="Peptidase_M16_C"/>
    <property type="match status" value="1"/>
</dbReference>
<dbReference type="InterPro" id="IPR011765">
    <property type="entry name" value="Pept_M16_N"/>
</dbReference>
<dbReference type="PANTHER" id="PTHR11851">
    <property type="entry name" value="METALLOPROTEASE"/>
    <property type="match status" value="1"/>
</dbReference>
<dbReference type="OrthoDB" id="9762085at2"/>
<dbReference type="KEGG" id="aagg:ETAA8_03480"/>
<keyword evidence="4" id="KW-1185">Reference proteome</keyword>
<dbReference type="GO" id="GO:0046872">
    <property type="term" value="F:metal ion binding"/>
    <property type="evidence" value="ECO:0007669"/>
    <property type="project" value="InterPro"/>
</dbReference>
<gene>
    <name evidence="3" type="ORF">ETAA8_03480</name>
</gene>
<protein>
    <submittedName>
        <fullName evidence="3">Peptidase M16 inactive domain protein</fullName>
    </submittedName>
</protein>
<dbReference type="InterPro" id="IPR050361">
    <property type="entry name" value="MPP/UQCRC_Complex"/>
</dbReference>
<dbReference type="EMBL" id="CP036274">
    <property type="protein sequence ID" value="QDU25284.1"/>
    <property type="molecule type" value="Genomic_DNA"/>
</dbReference>
<organism evidence="3 4">
    <name type="scientific">Anatilimnocola aggregata</name>
    <dbReference type="NCBI Taxonomy" id="2528021"/>
    <lineage>
        <taxon>Bacteria</taxon>
        <taxon>Pseudomonadati</taxon>
        <taxon>Planctomycetota</taxon>
        <taxon>Planctomycetia</taxon>
        <taxon>Pirellulales</taxon>
        <taxon>Pirellulaceae</taxon>
        <taxon>Anatilimnocola</taxon>
    </lineage>
</organism>
<dbReference type="InterPro" id="IPR011249">
    <property type="entry name" value="Metalloenz_LuxS/M16"/>
</dbReference>
<feature type="domain" description="Peptidase M16 N-terminal" evidence="1">
    <location>
        <begin position="30"/>
        <end position="161"/>
    </location>
</feature>
<dbReference type="InterPro" id="IPR007863">
    <property type="entry name" value="Peptidase_M16_C"/>
</dbReference>
<dbReference type="Proteomes" id="UP000315017">
    <property type="component" value="Chromosome"/>
</dbReference>